<dbReference type="GeneTree" id="ENSGT00940000161627"/>
<reference evidence="1 2" key="1">
    <citation type="submission" date="2012-03" db="EMBL/GenBank/DDBJ databases">
        <title>Whole Genome Assembly of Papio anubis.</title>
        <authorList>
            <person name="Liu Y.L."/>
            <person name="Abraham K.A."/>
            <person name="Akbar H.A."/>
            <person name="Ali S.A."/>
            <person name="Anosike U.A."/>
            <person name="Aqrawi P.A."/>
            <person name="Arias F.A."/>
            <person name="Attaway T.A."/>
            <person name="Awwad R.A."/>
            <person name="Babu C.B."/>
            <person name="Bandaranaike D.B."/>
            <person name="Battles P.B."/>
            <person name="Bell A.B."/>
            <person name="Beltran B.B."/>
            <person name="Berhane-Mersha D.B."/>
            <person name="Bess C.B."/>
            <person name="Bickham C.B."/>
            <person name="Bolden T.B."/>
            <person name="Carter K.C."/>
            <person name="Chau D.C."/>
            <person name="Chavez A.C."/>
            <person name="Clerc-Blankenburg K.C."/>
            <person name="Coyle M.C."/>
            <person name="Dao M.D."/>
            <person name="Davila M.L.D."/>
            <person name="Davy-Carroll L.D."/>
            <person name="Denson S.D."/>
            <person name="Dinh H.D."/>
            <person name="Fernandez S.F."/>
            <person name="Fernando P.F."/>
            <person name="Forbes L.F."/>
            <person name="Francis C.F."/>
            <person name="Francisco L.F."/>
            <person name="Fu Q.F."/>
            <person name="Garcia-Iii R.G."/>
            <person name="Garrett T.G."/>
            <person name="Gross S.G."/>
            <person name="Gubbala S.G."/>
            <person name="Hirani K.H."/>
            <person name="Hogues M.H."/>
            <person name="Hollins B.H."/>
            <person name="Jackson L.J."/>
            <person name="Javaid M.J."/>
            <person name="Jhangiani S.J."/>
            <person name="Johnson A.J."/>
            <person name="Johnson B.J."/>
            <person name="Jones J.J."/>
            <person name="Joshi V.J."/>
            <person name="Kalu J.K."/>
            <person name="Khan N.K."/>
            <person name="Korchina V.K."/>
            <person name="Kovar C.K."/>
            <person name="Lago L.L."/>
            <person name="Lara F.L."/>
            <person name="Le T.-K.L."/>
            <person name="Lee S.L."/>
            <person name="Legall-Iii F.L."/>
            <person name="Lemon S.L."/>
            <person name="Liu J.L."/>
            <person name="Liu Y.-S.L."/>
            <person name="Liyanage D.L."/>
            <person name="Lopez J.L."/>
            <person name="Lorensuhewa L.L."/>
            <person name="Mata R.M."/>
            <person name="Mathew T.M."/>
            <person name="Mercado C.M."/>
            <person name="Mercado I.M."/>
            <person name="Morales K.M."/>
            <person name="Morgan M.M."/>
            <person name="Munidasa M.M."/>
            <person name="Ngo D.N."/>
            <person name="Nguyen L.N."/>
            <person name="Nguyen T.N."/>
            <person name="Nguyen N.N."/>
            <person name="Obregon M.O."/>
            <person name="Okwuonu G.O."/>
            <person name="Ongeri F.O."/>
            <person name="Onwere C.O."/>
            <person name="Osifeso I.O."/>
            <person name="Parra A.P."/>
            <person name="Patil S.P."/>
            <person name="Perez A.P."/>
            <person name="Perez Y.P."/>
            <person name="Pham C.P."/>
            <person name="Pu L.-L.P."/>
            <person name="Puazo M.P."/>
            <person name="Quiroz J.Q."/>
            <person name="Rouhana J.R."/>
            <person name="Ruiz M.R."/>
            <person name="Ruiz S.-J.R."/>
            <person name="Saada N.S."/>
            <person name="Santibanez J.S."/>
            <person name="Scheel M.S."/>
            <person name="Schneider B.S."/>
            <person name="Simmons D.S."/>
            <person name="Sisson I.S."/>
            <person name="Tang L.-Y.T."/>
            <person name="Thornton R.T."/>
            <person name="Tisius J.T."/>
            <person name="Toledanes G.T."/>
            <person name="Trejos Z.T."/>
            <person name="Usmani K.U."/>
            <person name="Varghese R.V."/>
            <person name="Vattathil S.V."/>
            <person name="Vee V.V."/>
            <person name="Walker D.W."/>
            <person name="Weissenberger G.W."/>
            <person name="White C.W."/>
            <person name="Williams A.W."/>
            <person name="Woodworth J.W."/>
            <person name="Wright R.W."/>
            <person name="Zhu Y.Z."/>
            <person name="Han Y.H."/>
            <person name="Newsham I.N."/>
            <person name="Nazareth L.N."/>
            <person name="Worley K.W."/>
            <person name="Muzny D.M."/>
            <person name="Rogers J.R."/>
            <person name="Gibbs R.G."/>
        </authorList>
    </citation>
    <scope>NUCLEOTIDE SEQUENCE [LARGE SCALE GENOMIC DNA]</scope>
</reference>
<dbReference type="PANTHER" id="PTHR46254">
    <property type="entry name" value="PROTEIN GVQW1-RELATED"/>
    <property type="match status" value="1"/>
</dbReference>
<dbReference type="Ensembl" id="ENSPANT00000067859.1">
    <property type="protein sequence ID" value="ENSPANP00000061144.1"/>
    <property type="gene ID" value="ENSPANG00000050037.1"/>
</dbReference>
<dbReference type="Proteomes" id="UP000028761">
    <property type="component" value="Chromosome X"/>
</dbReference>
<sequence length="99" mass="10966">MESRSVTQAGVQWWDLSSLQPPPPGFKQFSCFSLLSSCDYRHVPPCPANFIFLVETGYHHVGQAGFELLTSGDPPALTSQSAGITGVRHHTWPHILIYK</sequence>
<dbReference type="OMA" id="WPHILIY"/>
<proteinExistence type="predicted"/>
<protein>
    <submittedName>
        <fullName evidence="1">Uncharacterized protein</fullName>
    </submittedName>
</protein>
<dbReference type="AlphaFoldDB" id="A0A8I5NU87"/>
<keyword evidence="2" id="KW-1185">Reference proteome</keyword>
<dbReference type="PANTHER" id="PTHR46254:SF3">
    <property type="entry name" value="SECRETED PROTEIN"/>
    <property type="match status" value="1"/>
</dbReference>
<accession>A0A8I5NU87</accession>
<evidence type="ECO:0000313" key="2">
    <source>
        <dbReference type="Proteomes" id="UP000028761"/>
    </source>
</evidence>
<reference evidence="1" key="2">
    <citation type="submission" date="2025-08" db="UniProtKB">
        <authorList>
            <consortium name="Ensembl"/>
        </authorList>
    </citation>
    <scope>IDENTIFICATION</scope>
</reference>
<organism evidence="1 2">
    <name type="scientific">Papio anubis</name>
    <name type="common">Olive baboon</name>
    <dbReference type="NCBI Taxonomy" id="9555"/>
    <lineage>
        <taxon>Eukaryota</taxon>
        <taxon>Metazoa</taxon>
        <taxon>Chordata</taxon>
        <taxon>Craniata</taxon>
        <taxon>Vertebrata</taxon>
        <taxon>Euteleostomi</taxon>
        <taxon>Mammalia</taxon>
        <taxon>Eutheria</taxon>
        <taxon>Euarchontoglires</taxon>
        <taxon>Primates</taxon>
        <taxon>Haplorrhini</taxon>
        <taxon>Catarrhini</taxon>
        <taxon>Cercopithecidae</taxon>
        <taxon>Cercopithecinae</taxon>
        <taxon>Papio</taxon>
    </lineage>
</organism>
<dbReference type="PRINTS" id="PR02045">
    <property type="entry name" value="F138DOMAIN"/>
</dbReference>
<evidence type="ECO:0000313" key="1">
    <source>
        <dbReference type="Ensembl" id="ENSPANP00000061144.1"/>
    </source>
</evidence>
<name>A0A8I5NU87_PAPAN</name>
<reference evidence="1" key="3">
    <citation type="submission" date="2025-09" db="UniProtKB">
        <authorList>
            <consortium name="Ensembl"/>
        </authorList>
    </citation>
    <scope>IDENTIFICATION</scope>
</reference>